<dbReference type="Proteomes" id="UP000187203">
    <property type="component" value="Unassembled WGS sequence"/>
</dbReference>
<proteinExistence type="predicted"/>
<dbReference type="PANTHER" id="PTHR34285">
    <property type="entry name" value="OS08G0510800 PROTEIN"/>
    <property type="match status" value="1"/>
</dbReference>
<feature type="region of interest" description="Disordered" evidence="1">
    <location>
        <begin position="104"/>
        <end position="141"/>
    </location>
</feature>
<accession>A0A1R3GGL3</accession>
<keyword evidence="3" id="KW-1185">Reference proteome</keyword>
<organism evidence="2 3">
    <name type="scientific">Corchorus olitorius</name>
    <dbReference type="NCBI Taxonomy" id="93759"/>
    <lineage>
        <taxon>Eukaryota</taxon>
        <taxon>Viridiplantae</taxon>
        <taxon>Streptophyta</taxon>
        <taxon>Embryophyta</taxon>
        <taxon>Tracheophyta</taxon>
        <taxon>Spermatophyta</taxon>
        <taxon>Magnoliopsida</taxon>
        <taxon>eudicotyledons</taxon>
        <taxon>Gunneridae</taxon>
        <taxon>Pentapetalae</taxon>
        <taxon>rosids</taxon>
        <taxon>malvids</taxon>
        <taxon>Malvales</taxon>
        <taxon>Malvaceae</taxon>
        <taxon>Grewioideae</taxon>
        <taxon>Apeibeae</taxon>
        <taxon>Corchorus</taxon>
    </lineage>
</organism>
<gene>
    <name evidence="2" type="ORF">COLO4_35475</name>
</gene>
<dbReference type="OrthoDB" id="1926966at2759"/>
<dbReference type="STRING" id="93759.A0A1R3GGL3"/>
<evidence type="ECO:0000256" key="1">
    <source>
        <dbReference type="SAM" id="MobiDB-lite"/>
    </source>
</evidence>
<sequence length="141" mass="15743">MNSGVSRIGDPTAGILFRKILFFVMDKIGIEHVDNSDSKQAISTVSKVVPELASNPDVAEARYTVKQQLEALQTENVLLKRAVVDLRREISAEQFGDLNSGKYREMGLVNPKQREKNNEKKSMEGDVNKELKKALKRAGRA</sequence>
<dbReference type="EMBL" id="AWUE01022619">
    <property type="protein sequence ID" value="OMO57216.1"/>
    <property type="molecule type" value="Genomic_DNA"/>
</dbReference>
<comment type="caution">
    <text evidence="2">The sequence shown here is derived from an EMBL/GenBank/DDBJ whole genome shotgun (WGS) entry which is preliminary data.</text>
</comment>
<dbReference type="PANTHER" id="PTHR34285:SF3">
    <property type="entry name" value="OS08G0510800 PROTEIN"/>
    <property type="match status" value="1"/>
</dbReference>
<evidence type="ECO:0000313" key="2">
    <source>
        <dbReference type="EMBL" id="OMO57216.1"/>
    </source>
</evidence>
<reference evidence="3" key="1">
    <citation type="submission" date="2013-09" db="EMBL/GenBank/DDBJ databases">
        <title>Corchorus olitorius genome sequencing.</title>
        <authorList>
            <person name="Alam M."/>
            <person name="Haque M.S."/>
            <person name="Islam M.S."/>
            <person name="Emdad E.M."/>
            <person name="Islam M.M."/>
            <person name="Ahmed B."/>
            <person name="Halim A."/>
            <person name="Hossen Q.M.M."/>
            <person name="Hossain M.Z."/>
            <person name="Ahmed R."/>
            <person name="Khan M.M."/>
            <person name="Islam R."/>
            <person name="Rashid M.M."/>
            <person name="Khan S.A."/>
            <person name="Rahman M.S."/>
            <person name="Alam M."/>
            <person name="Yahiya A.S."/>
            <person name="Khan M.S."/>
            <person name="Azam M.S."/>
            <person name="Haque T."/>
            <person name="Lashkar M.Z.H."/>
            <person name="Akhand A.I."/>
            <person name="Morshed G."/>
            <person name="Roy S."/>
            <person name="Uddin K.S."/>
            <person name="Rabeya T."/>
            <person name="Hossain A.S."/>
            <person name="Chowdhury A."/>
            <person name="Snigdha A.R."/>
            <person name="Mortoza M.S."/>
            <person name="Matin S.A."/>
            <person name="Hoque S.M.E."/>
            <person name="Islam M.K."/>
            <person name="Roy D.K."/>
            <person name="Haider R."/>
            <person name="Moosa M.M."/>
            <person name="Elias S.M."/>
            <person name="Hasan A.M."/>
            <person name="Jahan S."/>
            <person name="Shafiuddin M."/>
            <person name="Mahmood N."/>
            <person name="Shommy N.S."/>
        </authorList>
    </citation>
    <scope>NUCLEOTIDE SEQUENCE [LARGE SCALE GENOMIC DNA]</scope>
    <source>
        <strain evidence="3">cv. O-4</strain>
    </source>
</reference>
<dbReference type="AlphaFoldDB" id="A0A1R3GGL3"/>
<feature type="compositionally biased region" description="Basic and acidic residues" evidence="1">
    <location>
        <begin position="112"/>
        <end position="133"/>
    </location>
</feature>
<name>A0A1R3GGL3_9ROSI</name>
<evidence type="ECO:0000313" key="3">
    <source>
        <dbReference type="Proteomes" id="UP000187203"/>
    </source>
</evidence>
<protein>
    <submittedName>
        <fullName evidence="2">Uncharacterized protein</fullName>
    </submittedName>
</protein>